<accession>A0A0A9H754</accession>
<dbReference type="EMBL" id="GBRH01169158">
    <property type="protein sequence ID" value="JAE28738.1"/>
    <property type="molecule type" value="Transcribed_RNA"/>
</dbReference>
<sequence length="56" mass="6631">MRFHSYHASAEYCSTRHAIKRQVFGADHSYSFWYIRRGPSCFFSPKKLADTSRKVN</sequence>
<organism evidence="1">
    <name type="scientific">Arundo donax</name>
    <name type="common">Giant reed</name>
    <name type="synonym">Donax arundinaceus</name>
    <dbReference type="NCBI Taxonomy" id="35708"/>
    <lineage>
        <taxon>Eukaryota</taxon>
        <taxon>Viridiplantae</taxon>
        <taxon>Streptophyta</taxon>
        <taxon>Embryophyta</taxon>
        <taxon>Tracheophyta</taxon>
        <taxon>Spermatophyta</taxon>
        <taxon>Magnoliopsida</taxon>
        <taxon>Liliopsida</taxon>
        <taxon>Poales</taxon>
        <taxon>Poaceae</taxon>
        <taxon>PACMAD clade</taxon>
        <taxon>Arundinoideae</taxon>
        <taxon>Arundineae</taxon>
        <taxon>Arundo</taxon>
    </lineage>
</organism>
<dbReference type="AlphaFoldDB" id="A0A0A9H754"/>
<reference evidence="1" key="1">
    <citation type="submission" date="2014-09" db="EMBL/GenBank/DDBJ databases">
        <authorList>
            <person name="Magalhaes I.L.F."/>
            <person name="Oliveira U."/>
            <person name="Santos F.R."/>
            <person name="Vidigal T.H.D.A."/>
            <person name="Brescovit A.D."/>
            <person name="Santos A.J."/>
        </authorList>
    </citation>
    <scope>NUCLEOTIDE SEQUENCE</scope>
    <source>
        <tissue evidence="1">Shoot tissue taken approximately 20 cm above the soil surface</tissue>
    </source>
</reference>
<proteinExistence type="predicted"/>
<reference evidence="1" key="2">
    <citation type="journal article" date="2015" name="Data Brief">
        <title>Shoot transcriptome of the giant reed, Arundo donax.</title>
        <authorList>
            <person name="Barrero R.A."/>
            <person name="Guerrero F.D."/>
            <person name="Moolhuijzen P."/>
            <person name="Goolsby J.A."/>
            <person name="Tidwell J."/>
            <person name="Bellgard S.E."/>
            <person name="Bellgard M.I."/>
        </authorList>
    </citation>
    <scope>NUCLEOTIDE SEQUENCE</scope>
    <source>
        <tissue evidence="1">Shoot tissue taken approximately 20 cm above the soil surface</tissue>
    </source>
</reference>
<name>A0A0A9H754_ARUDO</name>
<evidence type="ECO:0000313" key="1">
    <source>
        <dbReference type="EMBL" id="JAE28738.1"/>
    </source>
</evidence>
<protein>
    <submittedName>
        <fullName evidence="1">Uncharacterized protein</fullName>
    </submittedName>
</protein>